<dbReference type="Proteomes" id="UP000189137">
    <property type="component" value="Unassembled WGS sequence"/>
</dbReference>
<evidence type="ECO:0000313" key="1">
    <source>
        <dbReference type="EMBL" id="SJR93051.1"/>
    </source>
</evidence>
<dbReference type="Pfam" id="PF10117">
    <property type="entry name" value="McrBC"/>
    <property type="match status" value="1"/>
</dbReference>
<dbReference type="EMBL" id="FUPS01000002">
    <property type="protein sequence ID" value="SJR93051.1"/>
    <property type="molecule type" value="Genomic_DNA"/>
</dbReference>
<gene>
    <name evidence="1" type="ORF">SAMEA3375112_00690</name>
</gene>
<dbReference type="InterPro" id="IPR019292">
    <property type="entry name" value="McrC"/>
</dbReference>
<accession>A0A9X8WPC3</accession>
<dbReference type="RefSeq" id="WP_021402061.1">
    <property type="nucleotide sequence ID" value="NZ_CP149698.1"/>
</dbReference>
<name>A0A9X8WPC3_CLODI</name>
<proteinExistence type="predicted"/>
<dbReference type="AlphaFoldDB" id="A0A9X8WPC3"/>
<organism evidence="1 2">
    <name type="scientific">Clostridioides difficile</name>
    <name type="common">Peptoclostridium difficile</name>
    <dbReference type="NCBI Taxonomy" id="1496"/>
    <lineage>
        <taxon>Bacteria</taxon>
        <taxon>Bacillati</taxon>
        <taxon>Bacillota</taxon>
        <taxon>Clostridia</taxon>
        <taxon>Peptostreptococcales</taxon>
        <taxon>Peptostreptococcaceae</taxon>
        <taxon>Clostridioides</taxon>
    </lineage>
</organism>
<comment type="caution">
    <text evidence="1">The sequence shown here is derived from an EMBL/GenBank/DDBJ whole genome shotgun (WGS) entry which is preliminary data.</text>
</comment>
<sequence length="125" mass="14959">MSKNIYVKETYEWIRVGNGENELTEIEYEKLLKYLENNNDVLKSNIIDIKYKKLRFINYVGIICFENVILEILPKLSLSDNLVKDREILLQMLSICNKIPITMNEKIRLSLKNYNLLNFFCYVFH</sequence>
<protein>
    <submittedName>
        <fullName evidence="1">McrBC 5-methylcytosine restriction system component</fullName>
    </submittedName>
</protein>
<evidence type="ECO:0000313" key="2">
    <source>
        <dbReference type="Proteomes" id="UP000189137"/>
    </source>
</evidence>
<reference evidence="1 2" key="1">
    <citation type="submission" date="2017-02" db="EMBL/GenBank/DDBJ databases">
        <authorList>
            <consortium name="Pathogen Informatics"/>
        </authorList>
    </citation>
    <scope>NUCLEOTIDE SEQUENCE [LARGE SCALE GENOMIC DNA]</scope>
    <source>
        <strain evidence="1 2">VRECD0157</strain>
    </source>
</reference>